<protein>
    <submittedName>
        <fullName evidence="1">Uncharacterized protein</fullName>
    </submittedName>
</protein>
<proteinExistence type="predicted"/>
<reference evidence="1 2" key="1">
    <citation type="journal article" date="2018" name="G3 (Bethesda)">
        <title>Phylogenetic and Phylogenomic Definition of Rhizopus Species.</title>
        <authorList>
            <person name="Gryganskyi A.P."/>
            <person name="Golan J."/>
            <person name="Dolatabadi S."/>
            <person name="Mondo S."/>
            <person name="Robb S."/>
            <person name="Idnurm A."/>
            <person name="Muszewska A."/>
            <person name="Steczkiewicz K."/>
            <person name="Masonjones S."/>
            <person name="Liao H.L."/>
            <person name="Gajdeczka M.T."/>
            <person name="Anike F."/>
            <person name="Vuek A."/>
            <person name="Anishchenko I.M."/>
            <person name="Voigt K."/>
            <person name="de Hoog G.S."/>
            <person name="Smith M.E."/>
            <person name="Heitman J."/>
            <person name="Vilgalys R."/>
            <person name="Stajich J.E."/>
        </authorList>
    </citation>
    <scope>NUCLEOTIDE SEQUENCE [LARGE SCALE GENOMIC DNA]</scope>
    <source>
        <strain evidence="1 2">CBS 357.93</strain>
    </source>
</reference>
<comment type="caution">
    <text evidence="1">The sequence shown here is derived from an EMBL/GenBank/DDBJ whole genome shotgun (WGS) entry which is preliminary data.</text>
</comment>
<name>A0A367K7S3_RHIAZ</name>
<organism evidence="1 2">
    <name type="scientific">Rhizopus azygosporus</name>
    <name type="common">Rhizopus microsporus var. azygosporus</name>
    <dbReference type="NCBI Taxonomy" id="86630"/>
    <lineage>
        <taxon>Eukaryota</taxon>
        <taxon>Fungi</taxon>
        <taxon>Fungi incertae sedis</taxon>
        <taxon>Mucoromycota</taxon>
        <taxon>Mucoromycotina</taxon>
        <taxon>Mucoromycetes</taxon>
        <taxon>Mucorales</taxon>
        <taxon>Mucorineae</taxon>
        <taxon>Rhizopodaceae</taxon>
        <taxon>Rhizopus</taxon>
    </lineage>
</organism>
<dbReference type="EMBL" id="PJQL01000213">
    <property type="protein sequence ID" value="RCH98228.1"/>
    <property type="molecule type" value="Genomic_DNA"/>
</dbReference>
<evidence type="ECO:0000313" key="1">
    <source>
        <dbReference type="EMBL" id="RCH98228.1"/>
    </source>
</evidence>
<sequence>MLDFFSHILYLIDANKFILDASNNTKVSERYFAYQTWLPLLKKLFHINNDLVRLKAGKTVMSGSTYSKSDLYANHENIIGFKVDIRIIFDFKLEEFNIVCGEACIPIPGQDKLEHDMSKL</sequence>
<keyword evidence="2" id="KW-1185">Reference proteome</keyword>
<evidence type="ECO:0000313" key="2">
    <source>
        <dbReference type="Proteomes" id="UP000252139"/>
    </source>
</evidence>
<accession>A0A367K7S3</accession>
<gene>
    <name evidence="1" type="ORF">CU097_006236</name>
</gene>
<dbReference type="AlphaFoldDB" id="A0A367K7S3"/>
<dbReference type="Proteomes" id="UP000252139">
    <property type="component" value="Unassembled WGS sequence"/>
</dbReference>
<dbReference type="OrthoDB" id="2255497at2759"/>